<proteinExistence type="predicted"/>
<name>A0AAV7Z2S3_9EUKA</name>
<evidence type="ECO:0000313" key="3">
    <source>
        <dbReference type="Proteomes" id="UP001146793"/>
    </source>
</evidence>
<organism evidence="2 3">
    <name type="scientific">Anaeramoeba flamelloides</name>
    <dbReference type="NCBI Taxonomy" id="1746091"/>
    <lineage>
        <taxon>Eukaryota</taxon>
        <taxon>Metamonada</taxon>
        <taxon>Anaeramoebidae</taxon>
        <taxon>Anaeramoeba</taxon>
    </lineage>
</organism>
<reference evidence="2" key="1">
    <citation type="submission" date="2022-08" db="EMBL/GenBank/DDBJ databases">
        <title>Novel sulphate-reducing endosymbionts in the free-living metamonad Anaeramoeba.</title>
        <authorList>
            <person name="Jerlstrom-Hultqvist J."/>
            <person name="Cepicka I."/>
            <person name="Gallot-Lavallee L."/>
            <person name="Salas-Leiva D."/>
            <person name="Curtis B.A."/>
            <person name="Zahonova K."/>
            <person name="Pipaliya S."/>
            <person name="Dacks J."/>
            <person name="Roger A.J."/>
        </authorList>
    </citation>
    <scope>NUCLEOTIDE SEQUENCE</scope>
    <source>
        <strain evidence="2">Busselton2</strain>
    </source>
</reference>
<keyword evidence="1" id="KW-0472">Membrane</keyword>
<keyword evidence="1" id="KW-1133">Transmembrane helix</keyword>
<accession>A0AAV7Z2S3</accession>
<evidence type="ECO:0000313" key="2">
    <source>
        <dbReference type="EMBL" id="KAJ3436403.1"/>
    </source>
</evidence>
<protein>
    <recommendedName>
        <fullName evidence="4">Glycine zipper domain-containing protein</fullName>
    </recommendedName>
</protein>
<dbReference type="Proteomes" id="UP001146793">
    <property type="component" value="Unassembled WGS sequence"/>
</dbReference>
<dbReference type="EMBL" id="JANTQA010000036">
    <property type="protein sequence ID" value="KAJ3436403.1"/>
    <property type="molecule type" value="Genomic_DNA"/>
</dbReference>
<keyword evidence="1" id="KW-0812">Transmembrane</keyword>
<feature type="transmembrane region" description="Helical" evidence="1">
    <location>
        <begin position="7"/>
        <end position="32"/>
    </location>
</feature>
<sequence length="114" mass="12204">MTNLVAIFVSTIALTGTCTLIGAIIGGLIGFFGGPFGAAVGAKVGLLLGITTSIDLLIDRQLHKISDDLNKLDIENMEFNLKNVGNILSETQFEDSDDFLLSSDQENEKTIENN</sequence>
<comment type="caution">
    <text evidence="2">The sequence shown here is derived from an EMBL/GenBank/DDBJ whole genome shotgun (WGS) entry which is preliminary data.</text>
</comment>
<evidence type="ECO:0000256" key="1">
    <source>
        <dbReference type="SAM" id="Phobius"/>
    </source>
</evidence>
<dbReference type="AlphaFoldDB" id="A0AAV7Z2S3"/>
<evidence type="ECO:0008006" key="4">
    <source>
        <dbReference type="Google" id="ProtNLM"/>
    </source>
</evidence>
<gene>
    <name evidence="2" type="ORF">M0812_18461</name>
</gene>